<organism evidence="3 4">
    <name type="scientific">Paenibacillus sacheonensis</name>
    <dbReference type="NCBI Taxonomy" id="742054"/>
    <lineage>
        <taxon>Bacteria</taxon>
        <taxon>Bacillati</taxon>
        <taxon>Bacillota</taxon>
        <taxon>Bacilli</taxon>
        <taxon>Bacillales</taxon>
        <taxon>Paenibacillaceae</taxon>
        <taxon>Paenibacillus</taxon>
    </lineage>
</organism>
<dbReference type="Gene3D" id="3.40.630.80">
    <property type="match status" value="1"/>
</dbReference>
<dbReference type="AlphaFoldDB" id="A0A7X4YTP1"/>
<proteinExistence type="predicted"/>
<dbReference type="Pfam" id="PF18015">
    <property type="entry name" value="Acetyltransf_19"/>
    <property type="match status" value="1"/>
</dbReference>
<dbReference type="InterPro" id="IPR016181">
    <property type="entry name" value="Acyl_CoA_acyltransferase"/>
</dbReference>
<accession>A0A7X4YTP1</accession>
<keyword evidence="4" id="KW-1185">Reference proteome</keyword>
<sequence>MGANNKHEGKGRCRVVTEECLREDIQELLHAYLEELSSPIDSFLEEHILASAFYGMRDEAEPIGYYAIHDGQLVTQFYVRPSHRKHAQHLFGGMLERHAVKALFVPTCDEPFLSLAIDKDLSIQKQAYFFQESDAAAQIEDDPAFRMAGVDDLGAIELVCGGFLDRYEQRIANGELFVYRRGSDLLGIGIVERSKLSDGQASIGMFTNEDFRRQGVGRTIIRQLRKWCSGQGLTPVCGCWYYNDASKQTLESAGMVTKTRLLRVQL</sequence>
<dbReference type="SUPFAM" id="SSF55729">
    <property type="entry name" value="Acyl-CoA N-acyltransferases (Nat)"/>
    <property type="match status" value="1"/>
</dbReference>
<dbReference type="Pfam" id="PF00583">
    <property type="entry name" value="Acetyltransf_1"/>
    <property type="match status" value="1"/>
</dbReference>
<dbReference type="CDD" id="cd04301">
    <property type="entry name" value="NAT_SF"/>
    <property type="match status" value="1"/>
</dbReference>
<reference evidence="3 4" key="1">
    <citation type="submission" date="2020-01" db="EMBL/GenBank/DDBJ databases">
        <title>Paenibacillus soybeanensis sp. nov. isolated from the nodules of soybean (Glycine max(L.) Merr).</title>
        <authorList>
            <person name="Wang H."/>
        </authorList>
    </citation>
    <scope>NUCLEOTIDE SEQUENCE [LARGE SCALE GENOMIC DNA]</scope>
    <source>
        <strain evidence="3 4">DSM 23054</strain>
    </source>
</reference>
<dbReference type="OrthoDB" id="7833882at2"/>
<comment type="caution">
    <text evidence="3">The sequence shown here is derived from an EMBL/GenBank/DDBJ whole genome shotgun (WGS) entry which is preliminary data.</text>
</comment>
<name>A0A7X4YTP1_9BACL</name>
<dbReference type="InterPro" id="IPR040579">
    <property type="entry name" value="Acetyltransf_19"/>
</dbReference>
<protein>
    <submittedName>
        <fullName evidence="3">GNAT family N-acetyltransferase</fullName>
    </submittedName>
</protein>
<dbReference type="EMBL" id="JAAAMU010000011">
    <property type="protein sequence ID" value="NBC71349.1"/>
    <property type="molecule type" value="Genomic_DNA"/>
</dbReference>
<evidence type="ECO:0000259" key="1">
    <source>
        <dbReference type="Pfam" id="PF00583"/>
    </source>
</evidence>
<dbReference type="Gene3D" id="3.40.630.30">
    <property type="match status" value="1"/>
</dbReference>
<feature type="domain" description="N-acetyltransferase" evidence="1">
    <location>
        <begin position="172"/>
        <end position="254"/>
    </location>
</feature>
<feature type="domain" description="Acetyltransferase (GNAT)" evidence="2">
    <location>
        <begin position="23"/>
        <end position="133"/>
    </location>
</feature>
<evidence type="ECO:0000313" key="4">
    <source>
        <dbReference type="Proteomes" id="UP000558113"/>
    </source>
</evidence>
<evidence type="ECO:0000313" key="3">
    <source>
        <dbReference type="EMBL" id="NBC71349.1"/>
    </source>
</evidence>
<evidence type="ECO:0000259" key="2">
    <source>
        <dbReference type="Pfam" id="PF18015"/>
    </source>
</evidence>
<dbReference type="GO" id="GO:0016747">
    <property type="term" value="F:acyltransferase activity, transferring groups other than amino-acyl groups"/>
    <property type="evidence" value="ECO:0007669"/>
    <property type="project" value="InterPro"/>
</dbReference>
<dbReference type="InterPro" id="IPR000182">
    <property type="entry name" value="GNAT_dom"/>
</dbReference>
<dbReference type="Proteomes" id="UP000558113">
    <property type="component" value="Unassembled WGS sequence"/>
</dbReference>
<gene>
    <name evidence="3" type="ORF">GT003_20335</name>
</gene>
<keyword evidence="3" id="KW-0808">Transferase</keyword>